<dbReference type="SUPFAM" id="SSF51717">
    <property type="entry name" value="Dihydropteroate synthetase-like"/>
    <property type="match status" value="1"/>
</dbReference>
<dbReference type="Pfam" id="PF00809">
    <property type="entry name" value="Pterin_bind"/>
    <property type="match status" value="1"/>
</dbReference>
<comment type="function">
    <text evidence="9">Catalyzes the condensation of para-aminobenzoate (pABA) with 6-hydroxymethyl-7,8-dihydropterin diphosphate (DHPt-PP) to form 7,8-dihydropteroate (H2Pte), the immediate precursor of folate derivatives.</text>
</comment>
<dbReference type="PROSITE" id="PS50972">
    <property type="entry name" value="PTERIN_BINDING"/>
    <property type="match status" value="1"/>
</dbReference>
<accession>A0A2V4RK86</accession>
<evidence type="ECO:0000313" key="12">
    <source>
        <dbReference type="Proteomes" id="UP000247371"/>
    </source>
</evidence>
<dbReference type="Proteomes" id="UP000247371">
    <property type="component" value="Unassembled WGS sequence"/>
</dbReference>
<protein>
    <recommendedName>
        <fullName evidence="4 9">Dihydropteroate synthase</fullName>
        <shortName evidence="9">DHPS</shortName>
        <ecNumber evidence="4 9">2.5.1.15</ecNumber>
    </recommendedName>
    <alternativeName>
        <fullName evidence="9">Dihydropteroate pyrophosphorylase</fullName>
    </alternativeName>
</protein>
<dbReference type="GO" id="GO:0046656">
    <property type="term" value="P:folic acid biosynthetic process"/>
    <property type="evidence" value="ECO:0007669"/>
    <property type="project" value="UniProtKB-KW"/>
</dbReference>
<evidence type="ECO:0000256" key="2">
    <source>
        <dbReference type="ARBA" id="ARBA00001946"/>
    </source>
</evidence>
<dbReference type="NCBIfam" id="TIGR01496">
    <property type="entry name" value="DHPS"/>
    <property type="match status" value="1"/>
</dbReference>
<keyword evidence="8 9" id="KW-0289">Folate biosynthesis</keyword>
<comment type="pathway">
    <text evidence="3 9">Cofactor biosynthesis; tetrahydrofolate biosynthesis; 7,8-dihydrofolate from 2-amino-4-hydroxy-6-hydroxymethyl-7,8-dihydropteridine diphosphate and 4-aminobenzoate: step 1/2.</text>
</comment>
<dbReference type="PROSITE" id="PS00792">
    <property type="entry name" value="DHPS_1"/>
    <property type="match status" value="1"/>
</dbReference>
<dbReference type="InterPro" id="IPR006390">
    <property type="entry name" value="DHP_synth_dom"/>
</dbReference>
<dbReference type="PANTHER" id="PTHR20941:SF1">
    <property type="entry name" value="FOLIC ACID SYNTHESIS PROTEIN FOL1"/>
    <property type="match status" value="1"/>
</dbReference>
<comment type="similarity">
    <text evidence="9">Belongs to the DHPS family.</text>
</comment>
<sequence>MTMNDWLIEPLALLHGPAARQAVAAGLARWLAGGPSAYTLARLWGGEKDGHILPAGAIPAQWARVADRISAPFPDAGLPPGPQVMGIINVTPDSFSDGGRHYHAVTALEAIRAMYAAGCRVVDIGGESTRPGAPPVTAEEEWRRIGPVISAVRECTGLDDLLLSIDTRQGMVMDRALGAGANIINDVSALTYDPAARAVVARHGCPVMLMHMRGTPATMRDHTAYDDVAVDVVRELARRVGEAVAAGIDRARILVDPGIGFAKTVEGNLDLLARLPILANLGCRVVLGVSRKRMLGELCGQPDAGHRDPATIAASLPGLVFASTVLRVHNVPAMMQAVRVCQGLDRH</sequence>
<evidence type="ECO:0000256" key="8">
    <source>
        <dbReference type="ARBA" id="ARBA00022909"/>
    </source>
</evidence>
<evidence type="ECO:0000259" key="10">
    <source>
        <dbReference type="PROSITE" id="PS50972"/>
    </source>
</evidence>
<evidence type="ECO:0000256" key="3">
    <source>
        <dbReference type="ARBA" id="ARBA00004763"/>
    </source>
</evidence>
<dbReference type="GO" id="GO:0004156">
    <property type="term" value="F:dihydropteroate synthase activity"/>
    <property type="evidence" value="ECO:0007669"/>
    <property type="project" value="UniProtKB-EC"/>
</dbReference>
<evidence type="ECO:0000256" key="6">
    <source>
        <dbReference type="ARBA" id="ARBA00022723"/>
    </source>
</evidence>
<name>A0A2V4RK86_9PROT</name>
<evidence type="ECO:0000256" key="4">
    <source>
        <dbReference type="ARBA" id="ARBA00012458"/>
    </source>
</evidence>
<dbReference type="CDD" id="cd00739">
    <property type="entry name" value="DHPS"/>
    <property type="match status" value="1"/>
</dbReference>
<keyword evidence="12" id="KW-1185">Reference proteome</keyword>
<keyword evidence="6 9" id="KW-0479">Metal-binding</keyword>
<comment type="cofactor">
    <cofactor evidence="2 9">
        <name>Mg(2+)</name>
        <dbReference type="ChEBI" id="CHEBI:18420"/>
    </cofactor>
</comment>
<evidence type="ECO:0000256" key="9">
    <source>
        <dbReference type="RuleBase" id="RU361205"/>
    </source>
</evidence>
<dbReference type="InterPro" id="IPR045031">
    <property type="entry name" value="DHP_synth-like"/>
</dbReference>
<evidence type="ECO:0000256" key="7">
    <source>
        <dbReference type="ARBA" id="ARBA00022842"/>
    </source>
</evidence>
<dbReference type="EC" id="2.5.1.15" evidence="4 9"/>
<reference evidence="11 12" key="1">
    <citation type="submission" date="2017-07" db="EMBL/GenBank/DDBJ databases">
        <title>A draft genome sequence of Komagataeibacter swingsii LMG 22125.</title>
        <authorList>
            <person name="Skraban J."/>
            <person name="Cleenwerck I."/>
            <person name="Vandamme P."/>
            <person name="Trcek J."/>
        </authorList>
    </citation>
    <scope>NUCLEOTIDE SEQUENCE [LARGE SCALE GENOMIC DNA]</scope>
    <source>
        <strain evidence="11 12">LMG 22125</strain>
    </source>
</reference>
<evidence type="ECO:0000256" key="1">
    <source>
        <dbReference type="ARBA" id="ARBA00000012"/>
    </source>
</evidence>
<dbReference type="UniPathway" id="UPA00077">
    <property type="reaction ID" value="UER00156"/>
</dbReference>
<comment type="catalytic activity">
    <reaction evidence="1">
        <text>(7,8-dihydropterin-6-yl)methyl diphosphate + 4-aminobenzoate = 7,8-dihydropteroate + diphosphate</text>
        <dbReference type="Rhea" id="RHEA:19949"/>
        <dbReference type="ChEBI" id="CHEBI:17836"/>
        <dbReference type="ChEBI" id="CHEBI:17839"/>
        <dbReference type="ChEBI" id="CHEBI:33019"/>
        <dbReference type="ChEBI" id="CHEBI:72950"/>
        <dbReference type="EC" id="2.5.1.15"/>
    </reaction>
</comment>
<evidence type="ECO:0000313" key="11">
    <source>
        <dbReference type="EMBL" id="PYD69105.1"/>
    </source>
</evidence>
<keyword evidence="5 9" id="KW-0808">Transferase</keyword>
<feature type="domain" description="Pterin-binding" evidence="10">
    <location>
        <begin position="82"/>
        <end position="339"/>
    </location>
</feature>
<dbReference type="Gene3D" id="3.20.20.20">
    <property type="entry name" value="Dihydropteroate synthase-like"/>
    <property type="match status" value="1"/>
</dbReference>
<evidence type="ECO:0000256" key="5">
    <source>
        <dbReference type="ARBA" id="ARBA00022679"/>
    </source>
</evidence>
<dbReference type="AlphaFoldDB" id="A0A2V4RK86"/>
<dbReference type="PANTHER" id="PTHR20941">
    <property type="entry name" value="FOLATE SYNTHESIS PROTEINS"/>
    <property type="match status" value="1"/>
</dbReference>
<proteinExistence type="inferred from homology"/>
<dbReference type="GO" id="GO:0046872">
    <property type="term" value="F:metal ion binding"/>
    <property type="evidence" value="ECO:0007669"/>
    <property type="project" value="UniProtKB-KW"/>
</dbReference>
<comment type="caution">
    <text evidence="11">The sequence shown here is derived from an EMBL/GenBank/DDBJ whole genome shotgun (WGS) entry which is preliminary data.</text>
</comment>
<dbReference type="InterPro" id="IPR000489">
    <property type="entry name" value="Pterin-binding_dom"/>
</dbReference>
<organism evidence="11 12">
    <name type="scientific">Komagataeibacter swingsii</name>
    <dbReference type="NCBI Taxonomy" id="215220"/>
    <lineage>
        <taxon>Bacteria</taxon>
        <taxon>Pseudomonadati</taxon>
        <taxon>Pseudomonadota</taxon>
        <taxon>Alphaproteobacteria</taxon>
        <taxon>Acetobacterales</taxon>
        <taxon>Acetobacteraceae</taxon>
        <taxon>Komagataeibacter</taxon>
    </lineage>
</organism>
<keyword evidence="7 9" id="KW-0460">Magnesium</keyword>
<dbReference type="GO" id="GO:0005829">
    <property type="term" value="C:cytosol"/>
    <property type="evidence" value="ECO:0007669"/>
    <property type="project" value="TreeGrafter"/>
</dbReference>
<gene>
    <name evidence="11" type="primary">folP</name>
    <name evidence="11" type="ORF">CFR76_11355</name>
</gene>
<dbReference type="GO" id="GO:0046654">
    <property type="term" value="P:tetrahydrofolate biosynthetic process"/>
    <property type="evidence" value="ECO:0007669"/>
    <property type="project" value="UniProtKB-UniPathway"/>
</dbReference>
<dbReference type="InterPro" id="IPR011005">
    <property type="entry name" value="Dihydropteroate_synth-like_sf"/>
</dbReference>
<dbReference type="EMBL" id="NKUB01000014">
    <property type="protein sequence ID" value="PYD69105.1"/>
    <property type="molecule type" value="Genomic_DNA"/>
</dbReference>